<dbReference type="OrthoDB" id="6192933at2"/>
<evidence type="ECO:0000256" key="3">
    <source>
        <dbReference type="ARBA" id="ARBA00022729"/>
    </source>
</evidence>
<accession>A0A1M7YCI5</accession>
<dbReference type="Pfam" id="PF00497">
    <property type="entry name" value="SBP_bac_3"/>
    <property type="match status" value="1"/>
</dbReference>
<dbReference type="SUPFAM" id="SSF53850">
    <property type="entry name" value="Periplasmic binding protein-like II"/>
    <property type="match status" value="1"/>
</dbReference>
<evidence type="ECO:0000259" key="6">
    <source>
        <dbReference type="SMART" id="SM00062"/>
    </source>
</evidence>
<comment type="similarity">
    <text evidence="2 4">Belongs to the bacterial solute-binding protein 3 family.</text>
</comment>
<dbReference type="SMART" id="SM00079">
    <property type="entry name" value="PBPe"/>
    <property type="match status" value="1"/>
</dbReference>
<evidence type="ECO:0000313" key="8">
    <source>
        <dbReference type="EMBL" id="SHO50362.1"/>
    </source>
</evidence>
<dbReference type="PANTHER" id="PTHR35936:SF19">
    <property type="entry name" value="AMINO-ACID-BINDING PROTEIN YXEM-RELATED"/>
    <property type="match status" value="1"/>
</dbReference>
<evidence type="ECO:0000256" key="5">
    <source>
        <dbReference type="SAM" id="SignalP"/>
    </source>
</evidence>
<proteinExistence type="inferred from homology"/>
<dbReference type="CDD" id="cd13713">
    <property type="entry name" value="PBP2_Cystine_like_1"/>
    <property type="match status" value="1"/>
</dbReference>
<dbReference type="RefSeq" id="WP_073614842.1">
    <property type="nucleotide sequence ID" value="NZ_FRFE01000018.1"/>
</dbReference>
<keyword evidence="3 5" id="KW-0732">Signal</keyword>
<dbReference type="GO" id="GO:0015276">
    <property type="term" value="F:ligand-gated monoatomic ion channel activity"/>
    <property type="evidence" value="ECO:0007669"/>
    <property type="project" value="InterPro"/>
</dbReference>
<dbReference type="PANTHER" id="PTHR35936">
    <property type="entry name" value="MEMBRANE-BOUND LYTIC MUREIN TRANSGLYCOSYLASE F"/>
    <property type="match status" value="1"/>
</dbReference>
<dbReference type="GO" id="GO:0016020">
    <property type="term" value="C:membrane"/>
    <property type="evidence" value="ECO:0007669"/>
    <property type="project" value="InterPro"/>
</dbReference>
<feature type="chain" id="PRO_5012161469" evidence="5">
    <location>
        <begin position="24"/>
        <end position="255"/>
    </location>
</feature>
<protein>
    <submittedName>
        <fullName evidence="8">Polar amino acid transport system substrate-binding protein</fullName>
    </submittedName>
</protein>
<feature type="domain" description="Solute-binding protein family 3/N-terminal" evidence="6">
    <location>
        <begin position="34"/>
        <end position="253"/>
    </location>
</feature>
<dbReference type="SMART" id="SM00062">
    <property type="entry name" value="PBPb"/>
    <property type="match status" value="1"/>
</dbReference>
<evidence type="ECO:0000256" key="1">
    <source>
        <dbReference type="ARBA" id="ARBA00004196"/>
    </source>
</evidence>
<evidence type="ECO:0000256" key="4">
    <source>
        <dbReference type="RuleBase" id="RU003744"/>
    </source>
</evidence>
<dbReference type="InterPro" id="IPR001320">
    <property type="entry name" value="Iontro_rcpt_C"/>
</dbReference>
<dbReference type="EMBL" id="FRFE01000018">
    <property type="protein sequence ID" value="SHO50362.1"/>
    <property type="molecule type" value="Genomic_DNA"/>
</dbReference>
<evidence type="ECO:0000256" key="2">
    <source>
        <dbReference type="ARBA" id="ARBA00010333"/>
    </source>
</evidence>
<comment type="subcellular location">
    <subcellularLocation>
        <location evidence="1">Cell envelope</location>
    </subcellularLocation>
</comment>
<dbReference type="InterPro" id="IPR018313">
    <property type="entry name" value="SBP_3_CS"/>
</dbReference>
<evidence type="ECO:0000259" key="7">
    <source>
        <dbReference type="SMART" id="SM00079"/>
    </source>
</evidence>
<dbReference type="InterPro" id="IPR001638">
    <property type="entry name" value="Solute-binding_3/MltF_N"/>
</dbReference>
<evidence type="ECO:0000313" key="9">
    <source>
        <dbReference type="Proteomes" id="UP000184603"/>
    </source>
</evidence>
<keyword evidence="9" id="KW-1185">Reference proteome</keyword>
<dbReference type="Proteomes" id="UP000184603">
    <property type="component" value="Unassembled WGS sequence"/>
</dbReference>
<dbReference type="PROSITE" id="PS01039">
    <property type="entry name" value="SBP_BACTERIAL_3"/>
    <property type="match status" value="1"/>
</dbReference>
<feature type="domain" description="Ionotropic glutamate receptor C-terminal" evidence="7">
    <location>
        <begin position="37"/>
        <end position="252"/>
    </location>
</feature>
<feature type="signal peptide" evidence="5">
    <location>
        <begin position="1"/>
        <end position="23"/>
    </location>
</feature>
<dbReference type="Gene3D" id="3.40.190.10">
    <property type="entry name" value="Periplasmic binding protein-like II"/>
    <property type="match status" value="2"/>
</dbReference>
<dbReference type="AlphaFoldDB" id="A0A1M7YCI5"/>
<gene>
    <name evidence="8" type="ORF">SAMN02745220_03377</name>
</gene>
<dbReference type="STRING" id="1121416.SAMN02745220_03377"/>
<reference evidence="8 9" key="1">
    <citation type="submission" date="2016-12" db="EMBL/GenBank/DDBJ databases">
        <authorList>
            <person name="Song W.-J."/>
            <person name="Kurnit D.M."/>
        </authorList>
    </citation>
    <scope>NUCLEOTIDE SEQUENCE [LARGE SCALE GENOMIC DNA]</scope>
    <source>
        <strain evidence="8 9">DSM 18488</strain>
    </source>
</reference>
<organism evidence="8 9">
    <name type="scientific">Desulfopila aestuarii DSM 18488</name>
    <dbReference type="NCBI Taxonomy" id="1121416"/>
    <lineage>
        <taxon>Bacteria</taxon>
        <taxon>Pseudomonadati</taxon>
        <taxon>Thermodesulfobacteriota</taxon>
        <taxon>Desulfobulbia</taxon>
        <taxon>Desulfobulbales</taxon>
        <taxon>Desulfocapsaceae</taxon>
        <taxon>Desulfopila</taxon>
    </lineage>
</organism>
<name>A0A1M7YCI5_9BACT</name>
<dbReference type="GO" id="GO:0030313">
    <property type="term" value="C:cell envelope"/>
    <property type="evidence" value="ECO:0007669"/>
    <property type="project" value="UniProtKB-SubCell"/>
</dbReference>
<sequence>MKRTSVLATALIAVFLLTGAAFADDLQKVKNKGEITMAMSGQYPPFNFVDDKNELTGFDVEIGKEVAKRISVTGVPMSTAWDGIIAGLLANKYELICGSMAITEDRLKSIDFSDPYYRSGAQLFVKKDSPLKTVADLKGKKVGVTLGTTYEKWVRENIADADIRTYKGVPDMILEVSNGRIDGFITDKIVGALAIKDKGAPIALAGDLLYEERMGIAMRKGNTELKTAIDTALAAMKEDGSYHDISMKWLGIDVR</sequence>